<dbReference type="OrthoDB" id="8068570at2"/>
<accession>A0A0J9EEZ0</accession>
<name>A0A0J9EEZ0_9RHOB</name>
<evidence type="ECO:0000313" key="2">
    <source>
        <dbReference type="Proteomes" id="UP000037178"/>
    </source>
</evidence>
<evidence type="ECO:0000313" key="1">
    <source>
        <dbReference type="EMBL" id="KMW60249.1"/>
    </source>
</evidence>
<comment type="caution">
    <text evidence="1">The sequence shown here is derived from an EMBL/GenBank/DDBJ whole genome shotgun (WGS) entry which is preliminary data.</text>
</comment>
<dbReference type="RefSeq" id="WP_049641351.1">
    <property type="nucleotide sequence ID" value="NZ_LFTY01000001.1"/>
</dbReference>
<dbReference type="AlphaFoldDB" id="A0A0J9EEZ0"/>
<dbReference type="PATRIC" id="fig|1675527.3.peg.451"/>
<proteinExistence type="predicted"/>
<organism evidence="1 2">
    <name type="scientific">Candidatus Rhodobacter oscarellae</name>
    <dbReference type="NCBI Taxonomy" id="1675527"/>
    <lineage>
        <taxon>Bacteria</taxon>
        <taxon>Pseudomonadati</taxon>
        <taxon>Pseudomonadota</taxon>
        <taxon>Alphaproteobacteria</taxon>
        <taxon>Rhodobacterales</taxon>
        <taxon>Rhodobacter group</taxon>
        <taxon>Rhodobacter</taxon>
    </lineage>
</organism>
<reference evidence="1 2" key="1">
    <citation type="submission" date="2015-06" db="EMBL/GenBank/DDBJ databases">
        <title>Draft genome sequence of an Alphaproteobacteria species associated to the Mediterranean sponge Oscarella lobularis.</title>
        <authorList>
            <person name="Jourda C."/>
            <person name="Santini S."/>
            <person name="Claverie J.-M."/>
        </authorList>
    </citation>
    <scope>NUCLEOTIDE SEQUENCE [LARGE SCALE GENOMIC DNA]</scope>
    <source>
        <strain evidence="1">IGS</strain>
    </source>
</reference>
<gene>
    <name evidence="1" type="ORF">AIOL_000402</name>
</gene>
<keyword evidence="2" id="KW-1185">Reference proteome</keyword>
<dbReference type="Proteomes" id="UP000037178">
    <property type="component" value="Unassembled WGS sequence"/>
</dbReference>
<protein>
    <submittedName>
        <fullName evidence="1">Uncharacterized protein</fullName>
    </submittedName>
</protein>
<sequence>MSACNHFETILRISDLVKTIEAEGMKLTVGTDFSTYRNLRSAQFEQRPLYPMFDIQCSFIDASNSFWIAGTNAAGELVHTQAILKLDMSNTSLDEHLTVHRQKYLTPGLIGDADQAYFSVPGSAGNITGEVCYHGEFWLQGGEEGFRKQGFTALLSRLTFELAYTTWNPDYIFGLVPATIAQKGIGVRYGYFHGEPGIWRSVDERILSEEWVVWMSNHDIARLTQRKPDKLATRPAAHFNGQSIITHLAVGNLSPRSELTG</sequence>
<dbReference type="EMBL" id="LFTY01000001">
    <property type="protein sequence ID" value="KMW60249.1"/>
    <property type="molecule type" value="Genomic_DNA"/>
</dbReference>
<dbReference type="STRING" id="1675527.AIOL_000402"/>